<name>A0AA41Z408_9HYPH</name>
<gene>
    <name evidence="1" type="primary">tnpB</name>
    <name evidence="1" type="ORF">M8523_36360</name>
</gene>
<reference evidence="1" key="1">
    <citation type="submission" date="2022-05" db="EMBL/GenBank/DDBJ databases">
        <authorList>
            <person name="Pankratov T."/>
        </authorList>
    </citation>
    <scope>NUCLEOTIDE SEQUENCE</scope>
    <source>
        <strain evidence="1">BP6-180914</strain>
    </source>
</reference>
<dbReference type="PANTHER" id="PTHR36455">
    <property type="match status" value="1"/>
</dbReference>
<dbReference type="EMBL" id="JAMOIM010000166">
    <property type="protein sequence ID" value="MCW6513299.1"/>
    <property type="molecule type" value="Genomic_DNA"/>
</dbReference>
<dbReference type="RefSeq" id="WP_282589671.1">
    <property type="nucleotide sequence ID" value="NZ_JAMOIM010000166.1"/>
</dbReference>
<dbReference type="InterPro" id="IPR008878">
    <property type="entry name" value="Transposase_IS66_Orf2"/>
</dbReference>
<organism evidence="1 2">
    <name type="scientific">Lichenifustis flavocetrariae</name>
    <dbReference type="NCBI Taxonomy" id="2949735"/>
    <lineage>
        <taxon>Bacteria</taxon>
        <taxon>Pseudomonadati</taxon>
        <taxon>Pseudomonadota</taxon>
        <taxon>Alphaproteobacteria</taxon>
        <taxon>Hyphomicrobiales</taxon>
        <taxon>Lichenihabitantaceae</taxon>
        <taxon>Lichenifustis</taxon>
    </lineage>
</organism>
<dbReference type="PANTHER" id="PTHR36455:SF1">
    <property type="entry name" value="BLR8292 PROTEIN"/>
    <property type="match status" value="1"/>
</dbReference>
<keyword evidence="2" id="KW-1185">Reference proteome</keyword>
<dbReference type="AlphaFoldDB" id="A0AA41Z408"/>
<evidence type="ECO:0000313" key="2">
    <source>
        <dbReference type="Proteomes" id="UP001165667"/>
    </source>
</evidence>
<comment type="caution">
    <text evidence="1">The sequence shown here is derived from an EMBL/GenBank/DDBJ whole genome shotgun (WGS) entry which is preliminary data.</text>
</comment>
<proteinExistence type="predicted"/>
<dbReference type="Pfam" id="PF05717">
    <property type="entry name" value="TnpB_IS66"/>
    <property type="match status" value="1"/>
</dbReference>
<dbReference type="Proteomes" id="UP001165667">
    <property type="component" value="Unassembled WGS sequence"/>
</dbReference>
<protein>
    <submittedName>
        <fullName evidence="1">IS66 family insertion sequence element accessory protein TnpB</fullName>
    </submittedName>
</protein>
<dbReference type="NCBIfam" id="NF033819">
    <property type="entry name" value="IS66_TnpB"/>
    <property type="match status" value="1"/>
</dbReference>
<sequence>MIALHGDLKILLATRPIDFRKGVNGLVALVAEALESDPYSGIIFVFRSKRNDRLKMLTYDGSGIILVTKWLEAGRFTWPPIQDGAMRLPPSKMAMLLDGLDWSRVAQAVVKRPTKAG</sequence>
<accession>A0AA41Z408</accession>
<evidence type="ECO:0000313" key="1">
    <source>
        <dbReference type="EMBL" id="MCW6513299.1"/>
    </source>
</evidence>